<evidence type="ECO:0000313" key="1">
    <source>
        <dbReference type="EMBL" id="KAH0547165.1"/>
    </source>
</evidence>
<proteinExistence type="predicted"/>
<sequence>MHPQVSSQPVMYLREREHRGIELLKAPGSVTSGSEAFASIKKSLELRTRVGLSESKGGFGMIQEAQAVITPRFGWLKLTDPGD</sequence>
<dbReference type="AlphaFoldDB" id="A0AAV7I7B9"/>
<comment type="caution">
    <text evidence="1">The sequence shown here is derived from an EMBL/GenBank/DDBJ whole genome shotgun (WGS) entry which is preliminary data.</text>
</comment>
<protein>
    <submittedName>
        <fullName evidence="1">Uncharacterized protein</fullName>
    </submittedName>
</protein>
<keyword evidence="2" id="KW-1185">Reference proteome</keyword>
<gene>
    <name evidence="1" type="ORF">KQX54_017352</name>
</gene>
<reference evidence="1 2" key="1">
    <citation type="journal article" date="2021" name="J. Hered.">
        <title>A chromosome-level genome assembly of the parasitoid wasp, Cotesia glomerata (Hymenoptera: Braconidae).</title>
        <authorList>
            <person name="Pinto B.J."/>
            <person name="Weis J.J."/>
            <person name="Gamble T."/>
            <person name="Ode P.J."/>
            <person name="Paul R."/>
            <person name="Zaspel J.M."/>
        </authorList>
    </citation>
    <scope>NUCLEOTIDE SEQUENCE [LARGE SCALE GENOMIC DNA]</scope>
    <source>
        <strain evidence="1">CgM1</strain>
    </source>
</reference>
<accession>A0AAV7I7B9</accession>
<evidence type="ECO:0000313" key="2">
    <source>
        <dbReference type="Proteomes" id="UP000826195"/>
    </source>
</evidence>
<organism evidence="1 2">
    <name type="scientific">Cotesia glomerata</name>
    <name type="common">Lepidopteran parasitic wasp</name>
    <name type="synonym">Apanteles glomeratus</name>
    <dbReference type="NCBI Taxonomy" id="32391"/>
    <lineage>
        <taxon>Eukaryota</taxon>
        <taxon>Metazoa</taxon>
        <taxon>Ecdysozoa</taxon>
        <taxon>Arthropoda</taxon>
        <taxon>Hexapoda</taxon>
        <taxon>Insecta</taxon>
        <taxon>Pterygota</taxon>
        <taxon>Neoptera</taxon>
        <taxon>Endopterygota</taxon>
        <taxon>Hymenoptera</taxon>
        <taxon>Apocrita</taxon>
        <taxon>Ichneumonoidea</taxon>
        <taxon>Braconidae</taxon>
        <taxon>Microgastrinae</taxon>
        <taxon>Cotesia</taxon>
    </lineage>
</organism>
<name>A0AAV7I7B9_COTGL</name>
<dbReference type="Proteomes" id="UP000826195">
    <property type="component" value="Unassembled WGS sequence"/>
</dbReference>
<dbReference type="EMBL" id="JAHXZJ010002237">
    <property type="protein sequence ID" value="KAH0547165.1"/>
    <property type="molecule type" value="Genomic_DNA"/>
</dbReference>